<keyword evidence="7" id="KW-0472">Membrane</keyword>
<dbReference type="Pfam" id="PF23356">
    <property type="entry name" value="TPR_PEP5_VPS11"/>
    <property type="match status" value="1"/>
</dbReference>
<organism evidence="11">
    <name type="scientific">Pelagomonas calceolata</name>
    <dbReference type="NCBI Taxonomy" id="35677"/>
    <lineage>
        <taxon>Eukaryota</taxon>
        <taxon>Sar</taxon>
        <taxon>Stramenopiles</taxon>
        <taxon>Ochrophyta</taxon>
        <taxon>Pelagophyceae</taxon>
        <taxon>Pelagomonadales</taxon>
        <taxon>Pelagomonadaceae</taxon>
        <taxon>Pelagomonas</taxon>
    </lineage>
</organism>
<dbReference type="Proteomes" id="UP000789595">
    <property type="component" value="Unassembled WGS sequence"/>
</dbReference>
<dbReference type="PANTHER" id="PTHR23323:SF24">
    <property type="entry name" value="VACUOLAR PROTEIN SORTING-ASSOCIATED PROTEIN 11 HOMOLOG"/>
    <property type="match status" value="1"/>
</dbReference>
<evidence type="ECO:0000259" key="10">
    <source>
        <dbReference type="Pfam" id="PF23341"/>
    </source>
</evidence>
<dbReference type="GO" id="GO:0006904">
    <property type="term" value="P:vesicle docking involved in exocytosis"/>
    <property type="evidence" value="ECO:0007669"/>
    <property type="project" value="TreeGrafter"/>
</dbReference>
<evidence type="ECO:0000256" key="7">
    <source>
        <dbReference type="ARBA" id="ARBA00023136"/>
    </source>
</evidence>
<dbReference type="SUPFAM" id="SSF69322">
    <property type="entry name" value="Tricorn protease domain 2"/>
    <property type="match status" value="1"/>
</dbReference>
<feature type="region of interest" description="Disordered" evidence="9">
    <location>
        <begin position="992"/>
        <end position="1025"/>
    </location>
</feature>
<dbReference type="GO" id="GO:0007033">
    <property type="term" value="P:vacuole organization"/>
    <property type="evidence" value="ECO:0007669"/>
    <property type="project" value="TreeGrafter"/>
</dbReference>
<keyword evidence="6" id="KW-0653">Protein transport</keyword>
<evidence type="ECO:0000256" key="5">
    <source>
        <dbReference type="ARBA" id="ARBA00022833"/>
    </source>
</evidence>
<feature type="compositionally biased region" description="Pro residues" evidence="9">
    <location>
        <begin position="1010"/>
        <end position="1022"/>
    </location>
</feature>
<evidence type="ECO:0000256" key="4">
    <source>
        <dbReference type="ARBA" id="ARBA00022771"/>
    </source>
</evidence>
<evidence type="ECO:0000256" key="2">
    <source>
        <dbReference type="ARBA" id="ARBA00022448"/>
    </source>
</evidence>
<keyword evidence="5" id="KW-0862">Zinc</keyword>
<evidence type="ECO:0000256" key="8">
    <source>
        <dbReference type="PROSITE-ProRule" id="PRU01006"/>
    </source>
</evidence>
<evidence type="ECO:0000256" key="6">
    <source>
        <dbReference type="ARBA" id="ARBA00022927"/>
    </source>
</evidence>
<evidence type="ECO:0000313" key="11">
    <source>
        <dbReference type="EMBL" id="CAE0691988.1"/>
    </source>
</evidence>
<dbReference type="GO" id="GO:0006886">
    <property type="term" value="P:intracellular protein transport"/>
    <property type="evidence" value="ECO:0007669"/>
    <property type="project" value="UniProtKB-UniRule"/>
</dbReference>
<dbReference type="PROSITE" id="PS50236">
    <property type="entry name" value="CHCR"/>
    <property type="match status" value="1"/>
</dbReference>
<reference evidence="11" key="1">
    <citation type="submission" date="2021-01" db="EMBL/GenBank/DDBJ databases">
        <authorList>
            <person name="Corre E."/>
            <person name="Pelletier E."/>
            <person name="Niang G."/>
            <person name="Scheremetjew M."/>
            <person name="Finn R."/>
            <person name="Kale V."/>
            <person name="Holt S."/>
            <person name="Cochrane G."/>
            <person name="Meng A."/>
            <person name="Brown T."/>
            <person name="Cohen L."/>
        </authorList>
    </citation>
    <scope>NUCLEOTIDE SEQUENCE</scope>
    <source>
        <strain evidence="11">CCMP1756</strain>
    </source>
</reference>
<evidence type="ECO:0000313" key="12">
    <source>
        <dbReference type="EMBL" id="CAH0373081.1"/>
    </source>
</evidence>
<dbReference type="InterPro" id="IPR057308">
    <property type="entry name" value="CHCR_PEP5_VPS11"/>
</dbReference>
<feature type="region of interest" description="Disordered" evidence="9">
    <location>
        <begin position="712"/>
        <end position="732"/>
    </location>
</feature>
<protein>
    <recommendedName>
        <fullName evidence="10">PEP5/VPS11 N-terminal domain-containing protein</fullName>
    </recommendedName>
</protein>
<dbReference type="GO" id="GO:0007032">
    <property type="term" value="P:endosome organization"/>
    <property type="evidence" value="ECO:0007669"/>
    <property type="project" value="TreeGrafter"/>
</dbReference>
<accession>A0A7S4E666</accession>
<sequence length="1294" mass="144970">MVRATQQWRRHSFFRKSALGDAVKQLGLPEGAQVTCAHLVELKPRRDEDAITMSDVDEATTKQLKEPSIKALVVVGDNGGRIVVCDGHLSTPSFLPPFDSRSLHVHAVTRGSEKDVARVGAVVAAVGSSRDGSYLLRTFAVSDDGAFAGGVAELPLTKDAPASLALRSDGRLCAIGLESGSVTLVSVGASIACSEDDLSRNPVAPGDKPRFVDFADAAARRIGRQLQTDKADELLVVCGSVKPPRSAPCVALAFASFTEETYLFVGSQVRRFAGDRVEGDSDDDDDAGGQVVCSKIPDAISGTLPSSVLDERGCGPGLMSFDGEKIIVARSDGLYLYATDERRGALGFDGPKTALSCLGDGLVAVAAVGRYKRSEVTIYDIIQRRIVHFARLQQGVAAACLLSALARKPPEPADYVDGRRPLMKPLSSVIMLATDGGIVRYDEKSTPEKLDGLYKERSYASAVDVALKSGLPKRAASQIFRMYGDHLCDQSQYGDAAQHYAHTIGTVPPSYVIQKFLNARRFEELAAYLLKAHGKDETKRQFVLDDPYGFPRPLEELDELKTRPELTTLLINCYAKLKDVAALDRFVRNEDDLAVDGATAVVALRDAGYYGHAEKAAVAFEEFEWRCVLALERDPWRPEEALEFFDRMDVLSRFRCVRRFGIRLVKDFPDRTTELLMRLATAPDVEVDDCVRPEDENTPVCYEEELQLRKEELRQRNRPTTPQAFPPDSDSDDEGFTCDDFPHFFVHRPGHLRLFCDYVMNFDERGRTRNICTTLCELLIDEWRSLKDNDGSEELLEQKSEDIMALLRSDAPYDRMVALVLVETREFPPGTLYLYETKFAQEPVPYQDRKEPWWTRRQKRRSQKFRDAVRPEERIIPHGLRNGILVQEYHKRGRIGDMLRICRAEGRSDPLLWILACQTTAGAIPPEVLKRKRYFGLGDDKAEVWDPEAAREADEHTARCANEGYAAEGFVDSDYVCKPRGNHHFRRPYAIDARHRATTAPPTQAKMYAPKPPPPPPPPPTDPEILRKLDEREDRCSDLKEVLKALDEEKGLHPRRVVELVCQNENVPLGAMLPYLKTVLGRWHAETEAENKESRRLEKECAAMRKELHDSKCAEVAALPNVNEYADVLQMEPGPEKTALLDEILEEKYRIDEEAADRWREEEGLPPLSKEDREALLDKIMSEDDRKWMEIHKKRQEPVDHEQFFRELEDPDTGGFDCVARWIGKGVISDDAPIDVDALKKYPYIVGEEVAKDEEGRYLINVAPALRPYVQEPEVVGRGTVELDDPGVAESKGD</sequence>
<evidence type="ECO:0000256" key="1">
    <source>
        <dbReference type="ARBA" id="ARBA00004184"/>
    </source>
</evidence>
<dbReference type="GO" id="GO:0030674">
    <property type="term" value="F:protein-macromolecule adaptor activity"/>
    <property type="evidence" value="ECO:0007669"/>
    <property type="project" value="TreeGrafter"/>
</dbReference>
<evidence type="ECO:0000256" key="9">
    <source>
        <dbReference type="SAM" id="MobiDB-lite"/>
    </source>
</evidence>
<proteinExistence type="predicted"/>
<feature type="repeat" description="CHCR" evidence="8">
    <location>
        <begin position="500"/>
        <end position="670"/>
    </location>
</feature>
<dbReference type="InterPro" id="IPR057307">
    <property type="entry name" value="PEP5_VPS11_N"/>
</dbReference>
<keyword evidence="13" id="KW-1185">Reference proteome</keyword>
<dbReference type="GO" id="GO:0005768">
    <property type="term" value="C:endosome"/>
    <property type="evidence" value="ECO:0007669"/>
    <property type="project" value="TreeGrafter"/>
</dbReference>
<dbReference type="EMBL" id="HBIW01008743">
    <property type="protein sequence ID" value="CAE0691988.1"/>
    <property type="molecule type" value="Transcribed_RNA"/>
</dbReference>
<keyword evidence="4" id="KW-0863">Zinc-finger</keyword>
<reference evidence="12" key="2">
    <citation type="submission" date="2021-11" db="EMBL/GenBank/DDBJ databases">
        <authorList>
            <consortium name="Genoscope - CEA"/>
            <person name="William W."/>
        </authorList>
    </citation>
    <scope>NUCLEOTIDE SEQUENCE</scope>
</reference>
<dbReference type="InterPro" id="IPR000547">
    <property type="entry name" value="Clathrin_H-chain/VPS_repeat"/>
</dbReference>
<dbReference type="EMBL" id="CAKKNE010000004">
    <property type="protein sequence ID" value="CAH0373081.1"/>
    <property type="molecule type" value="Genomic_DNA"/>
</dbReference>
<evidence type="ECO:0000256" key="3">
    <source>
        <dbReference type="ARBA" id="ARBA00022723"/>
    </source>
</evidence>
<name>A0A7S4E666_9STRA</name>
<gene>
    <name evidence="11" type="ORF">PCAL00307_LOCUS7424</name>
    <name evidence="12" type="ORF">PECAL_4P02530</name>
</gene>
<comment type="subcellular location">
    <subcellularLocation>
        <location evidence="1">Endomembrane system</location>
        <topology evidence="1">Peripheral membrane protein</topology>
    </subcellularLocation>
</comment>
<dbReference type="OrthoDB" id="26184at2759"/>
<dbReference type="PANTHER" id="PTHR23323">
    <property type="entry name" value="VACUOLAR PROTEIN SORTING-ASSOCIATED PROTEIN"/>
    <property type="match status" value="1"/>
</dbReference>
<keyword evidence="3" id="KW-0479">Metal-binding</keyword>
<dbReference type="GO" id="GO:0048284">
    <property type="term" value="P:organelle fusion"/>
    <property type="evidence" value="ECO:0007669"/>
    <property type="project" value="TreeGrafter"/>
</dbReference>
<dbReference type="GO" id="GO:0008270">
    <property type="term" value="F:zinc ion binding"/>
    <property type="evidence" value="ECO:0007669"/>
    <property type="project" value="UniProtKB-KW"/>
</dbReference>
<keyword evidence="2" id="KW-0813">Transport</keyword>
<feature type="domain" description="PEP5/VPS11 N-terminal" evidence="10">
    <location>
        <begin position="8"/>
        <end position="398"/>
    </location>
</feature>
<dbReference type="GO" id="GO:0030897">
    <property type="term" value="C:HOPS complex"/>
    <property type="evidence" value="ECO:0007669"/>
    <property type="project" value="TreeGrafter"/>
</dbReference>
<dbReference type="Pfam" id="PF23341">
    <property type="entry name" value="PEP5_VPS11_N"/>
    <property type="match status" value="1"/>
</dbReference>
<evidence type="ECO:0000313" key="13">
    <source>
        <dbReference type="Proteomes" id="UP000789595"/>
    </source>
</evidence>